<evidence type="ECO:0000313" key="1">
    <source>
        <dbReference type="EMBL" id="SDW96588.1"/>
    </source>
</evidence>
<reference evidence="1 2" key="1">
    <citation type="submission" date="2016-10" db="EMBL/GenBank/DDBJ databases">
        <authorList>
            <person name="Varghese N."/>
            <person name="Submissions S."/>
        </authorList>
    </citation>
    <scope>NUCLEOTIDE SEQUENCE [LARGE SCALE GENOMIC DNA]</scope>
    <source>
        <strain evidence="1 2">DSM 11449</strain>
    </source>
</reference>
<dbReference type="RefSeq" id="WP_016419156.1">
    <property type="nucleotide sequence ID" value="NZ_FNND01000006.1"/>
</dbReference>
<dbReference type="OrthoDB" id="790983at2"/>
<dbReference type="Proteomes" id="UP000182771">
    <property type="component" value="Unassembled WGS sequence"/>
</dbReference>
<dbReference type="Pfam" id="PF09357">
    <property type="entry name" value="RteC"/>
    <property type="match status" value="1"/>
</dbReference>
<comment type="caution">
    <text evidence="1">The sequence shown here is derived from an EMBL/GenBank/DDBJ whole genome shotgun (WGS) entry which is preliminary data.</text>
</comment>
<dbReference type="GeneID" id="85018596"/>
<sequence length="179" mass="21181">MFQQILNQLAVRERQITLERSAVVKESLEMVQFLKDLLRKVKEEVLQRGFTDQAEEIHFFREVQPQMVSRLIFYNEIYQIESKATLLSTEAAKKLLKDKEAQWFKESETLETTDFFSYIALGRTNRDVEYFTRNYDYLPQSNEVYLFSFDGAFSTCRSFEVARIGAAKKLSDYLFFSHS</sequence>
<proteinExistence type="predicted"/>
<accession>A0A1H2XVG5</accession>
<evidence type="ECO:0000313" key="2">
    <source>
        <dbReference type="Proteomes" id="UP000182771"/>
    </source>
</evidence>
<keyword evidence="2" id="KW-1185">Reference proteome</keyword>
<dbReference type="InterPro" id="IPR018534">
    <property type="entry name" value="Tet_reg_excision_RteC"/>
</dbReference>
<organism evidence="1 2">
    <name type="scientific">Capnocytophaga granulosa</name>
    <dbReference type="NCBI Taxonomy" id="45242"/>
    <lineage>
        <taxon>Bacteria</taxon>
        <taxon>Pseudomonadati</taxon>
        <taxon>Bacteroidota</taxon>
        <taxon>Flavobacteriia</taxon>
        <taxon>Flavobacteriales</taxon>
        <taxon>Flavobacteriaceae</taxon>
        <taxon>Capnocytophaga</taxon>
    </lineage>
</organism>
<name>A0A1H2XVG5_9FLAO</name>
<dbReference type="AlphaFoldDB" id="A0A1H2XVG5"/>
<protein>
    <submittedName>
        <fullName evidence="1">RteC protein</fullName>
    </submittedName>
</protein>
<gene>
    <name evidence="1" type="ORF">SAMN05444420_1064</name>
</gene>
<dbReference type="EMBL" id="FNND01000006">
    <property type="protein sequence ID" value="SDW96588.1"/>
    <property type="molecule type" value="Genomic_DNA"/>
</dbReference>